<gene>
    <name evidence="4" type="ORF">CathTA2_0096</name>
</gene>
<dbReference type="InterPro" id="IPR035985">
    <property type="entry name" value="Ubiquitin-activating_enz"/>
</dbReference>
<dbReference type="FunFam" id="3.40.50.720:FF:000080">
    <property type="entry name" value="Thiazole biosynthesis adenylyltransferase ThiF"/>
    <property type="match status" value="1"/>
</dbReference>
<dbReference type="GO" id="GO:0008146">
    <property type="term" value="F:sulfotransferase activity"/>
    <property type="evidence" value="ECO:0007669"/>
    <property type="project" value="TreeGrafter"/>
</dbReference>
<protein>
    <submittedName>
        <fullName evidence="4">UBA/THIF-type NAD/FAD binding protein</fullName>
    </submittedName>
</protein>
<evidence type="ECO:0000256" key="2">
    <source>
        <dbReference type="SAM" id="Phobius"/>
    </source>
</evidence>
<sequence length="330" mass="36950">MYMVTSHSVEQALLRDKKVAIIGVGALGSVIAQHLVRLGVGKLRLIDRDIVEMSNLGRQVLFTEDDALNQLPKAVAAKSRLQAINSSVDITACVEDANPHTIEMLVQDCDLIMDGTDNLRTRFLINDVSVKFNIPWIYGGAIASRGVVGCFIPSRTPCLRCLFHEPDELHGQTCDTIGVLGPLVHVVGSCQALIAYQLLTGHIEACQPVLKHIDLWHHDVDELPRVFNPQCPCCQNKEYHFLEQVAKEPVIAQLCGRNSIQVTPQQPVHVPFETWINRWKQLGEVKQTPFYVQLYYHGYRIVIFKDGRLLLEGLSDPEQAKQLYAKLIGT</sequence>
<comment type="caution">
    <text evidence="4">The sequence shown here is derived from an EMBL/GenBank/DDBJ whole genome shotgun (WGS) entry which is preliminary data.</text>
</comment>
<feature type="domain" description="THIF-type NAD/FAD binding fold" evidence="3">
    <location>
        <begin position="10"/>
        <end position="233"/>
    </location>
</feature>
<proteinExistence type="inferred from homology"/>
<dbReference type="Gene3D" id="3.40.50.720">
    <property type="entry name" value="NAD(P)-binding Rossmann-like Domain"/>
    <property type="match status" value="1"/>
</dbReference>
<evidence type="ECO:0000313" key="5">
    <source>
        <dbReference type="Proteomes" id="UP000010716"/>
    </source>
</evidence>
<dbReference type="InterPro" id="IPR000594">
    <property type="entry name" value="ThiF_NAD_FAD-bd"/>
</dbReference>
<name>F5LBA8_CALTT</name>
<keyword evidence="2" id="KW-0472">Membrane</keyword>
<keyword evidence="2" id="KW-0812">Transmembrane</keyword>
<feature type="transmembrane region" description="Helical" evidence="2">
    <location>
        <begin position="20"/>
        <end position="40"/>
    </location>
</feature>
<dbReference type="CDD" id="cd00757">
    <property type="entry name" value="ThiF_MoeB_HesA_family"/>
    <property type="match status" value="1"/>
</dbReference>
<dbReference type="SUPFAM" id="SSF69572">
    <property type="entry name" value="Activating enzymes of the ubiquitin-like proteins"/>
    <property type="match status" value="1"/>
</dbReference>
<dbReference type="GO" id="GO:0008641">
    <property type="term" value="F:ubiquitin-like modifier activating enzyme activity"/>
    <property type="evidence" value="ECO:0007669"/>
    <property type="project" value="InterPro"/>
</dbReference>
<dbReference type="EMBL" id="AFCE01000235">
    <property type="protein sequence ID" value="EGL81376.1"/>
    <property type="molecule type" value="Genomic_DNA"/>
</dbReference>
<dbReference type="Pfam" id="PF00899">
    <property type="entry name" value="ThiF"/>
    <property type="match status" value="1"/>
</dbReference>
<organism evidence="4 5">
    <name type="scientific">Caldalkalibacillus thermarum (strain TA2.A1)</name>
    <dbReference type="NCBI Taxonomy" id="986075"/>
    <lineage>
        <taxon>Bacteria</taxon>
        <taxon>Bacillati</taxon>
        <taxon>Bacillota</taxon>
        <taxon>Bacilli</taxon>
        <taxon>Bacillales</taxon>
        <taxon>Bacillaceae</taxon>
        <taxon>Caldalkalibacillus</taxon>
    </lineage>
</organism>
<accession>F5LBA8</accession>
<dbReference type="eggNOG" id="COG0476">
    <property type="taxonomic scope" value="Bacteria"/>
</dbReference>
<evidence type="ECO:0000313" key="4">
    <source>
        <dbReference type="EMBL" id="EGL81376.1"/>
    </source>
</evidence>
<dbReference type="GO" id="GO:0005829">
    <property type="term" value="C:cytosol"/>
    <property type="evidence" value="ECO:0007669"/>
    <property type="project" value="TreeGrafter"/>
</dbReference>
<dbReference type="InterPro" id="IPR045886">
    <property type="entry name" value="ThiF/MoeB/HesA"/>
</dbReference>
<dbReference type="Proteomes" id="UP000010716">
    <property type="component" value="Unassembled WGS sequence"/>
</dbReference>
<evidence type="ECO:0000259" key="3">
    <source>
        <dbReference type="Pfam" id="PF00899"/>
    </source>
</evidence>
<dbReference type="PANTHER" id="PTHR10953:SF102">
    <property type="entry name" value="ADENYLYLTRANSFERASE AND SULFURTRANSFERASE MOCS3"/>
    <property type="match status" value="1"/>
</dbReference>
<dbReference type="PANTHER" id="PTHR10953">
    <property type="entry name" value="UBIQUITIN-ACTIVATING ENZYME E1"/>
    <property type="match status" value="1"/>
</dbReference>
<keyword evidence="2" id="KW-1133">Transmembrane helix</keyword>
<evidence type="ECO:0000256" key="1">
    <source>
        <dbReference type="ARBA" id="ARBA00009919"/>
    </source>
</evidence>
<dbReference type="GO" id="GO:0004792">
    <property type="term" value="F:thiosulfate-cyanide sulfurtransferase activity"/>
    <property type="evidence" value="ECO:0007669"/>
    <property type="project" value="TreeGrafter"/>
</dbReference>
<dbReference type="GO" id="GO:0016779">
    <property type="term" value="F:nucleotidyltransferase activity"/>
    <property type="evidence" value="ECO:0007669"/>
    <property type="project" value="TreeGrafter"/>
</dbReference>
<comment type="similarity">
    <text evidence="1">Belongs to the HesA/MoeB/ThiF family.</text>
</comment>
<reference evidence="4 5" key="1">
    <citation type="journal article" date="2011" name="J. Bacteriol.">
        <title>Draft genome sequence of the thermoalkaliphilic Caldalkalibacillus thermarum strain TA2.A1.</title>
        <authorList>
            <person name="Kalamorz F."/>
            <person name="Keis S."/>
            <person name="McMillan D.G."/>
            <person name="Olsson K."/>
            <person name="Stanton J.A."/>
            <person name="Stockwell P."/>
            <person name="Black M.A."/>
            <person name="Klingeman D.M."/>
            <person name="Land M.L."/>
            <person name="Han C.S."/>
            <person name="Martin S.L."/>
            <person name="Becher S.A."/>
            <person name="Peddie C.J."/>
            <person name="Morgan H.W."/>
            <person name="Matthies D."/>
            <person name="Preiss L."/>
            <person name="Meier T."/>
            <person name="Brown S.D."/>
            <person name="Cook G.M."/>
        </authorList>
    </citation>
    <scope>NUCLEOTIDE SEQUENCE [LARGE SCALE GENOMIC DNA]</scope>
    <source>
        <strain evidence="4 5">TA2.A1</strain>
    </source>
</reference>
<dbReference type="AlphaFoldDB" id="F5LBA8"/>